<feature type="region of interest" description="Disordered" evidence="4">
    <location>
        <begin position="157"/>
        <end position="176"/>
    </location>
</feature>
<dbReference type="RefSeq" id="WP_167928655.1">
    <property type="nucleotide sequence ID" value="NZ_JAATVY010000036.1"/>
</dbReference>
<evidence type="ECO:0000256" key="3">
    <source>
        <dbReference type="ARBA" id="ARBA00023064"/>
    </source>
</evidence>
<proteinExistence type="inferred from homology"/>
<dbReference type="InterPro" id="IPR013328">
    <property type="entry name" value="6PGD_dom2"/>
</dbReference>
<dbReference type="SMART" id="SM01350">
    <property type="entry name" value="6PGD"/>
    <property type="match status" value="1"/>
</dbReference>
<keyword evidence="3" id="KW-0311">Gluconate utilization</keyword>
<evidence type="ECO:0000256" key="4">
    <source>
        <dbReference type="SAM" id="MobiDB-lite"/>
    </source>
</evidence>
<evidence type="ECO:0000259" key="5">
    <source>
        <dbReference type="SMART" id="SM01350"/>
    </source>
</evidence>
<dbReference type="InterPro" id="IPR004849">
    <property type="entry name" value="6DGDH_YqeC"/>
</dbReference>
<dbReference type="Gene3D" id="3.40.50.720">
    <property type="entry name" value="NAD(P)-binding Rossmann-like Domain"/>
    <property type="match status" value="1"/>
</dbReference>
<keyword evidence="7" id="KW-1185">Reference proteome</keyword>
<reference evidence="6 7" key="1">
    <citation type="submission" date="2020-03" db="EMBL/GenBank/DDBJ databases">
        <title>WGS of the type strain of Planosporangium spp.</title>
        <authorList>
            <person name="Thawai C."/>
        </authorList>
    </citation>
    <scope>NUCLEOTIDE SEQUENCE [LARGE SCALE GENOMIC DNA]</scope>
    <source>
        <strain evidence="6 7">TBRC 5610</strain>
    </source>
</reference>
<dbReference type="SUPFAM" id="SSF51735">
    <property type="entry name" value="NAD(P)-binding Rossmann-fold domains"/>
    <property type="match status" value="1"/>
</dbReference>
<comment type="caution">
    <text evidence="6">The sequence shown here is derived from an EMBL/GenBank/DDBJ whole genome shotgun (WGS) entry which is preliminary data.</text>
</comment>
<dbReference type="PRINTS" id="PR00076">
    <property type="entry name" value="6PGDHDRGNASE"/>
</dbReference>
<accession>A0ABX0Y891</accession>
<dbReference type="EMBL" id="JAATVY010000036">
    <property type="protein sequence ID" value="NJC73750.1"/>
    <property type="molecule type" value="Genomic_DNA"/>
</dbReference>
<dbReference type="SUPFAM" id="SSF48179">
    <property type="entry name" value="6-phosphogluconate dehydrogenase C-terminal domain-like"/>
    <property type="match status" value="1"/>
</dbReference>
<protein>
    <submittedName>
        <fullName evidence="6">Decarboxylating 6-phosphogluconate dehydrogenase</fullName>
    </submittedName>
</protein>
<comment type="similarity">
    <text evidence="1">Belongs to the 6-phosphogluconate dehydrogenase family.</text>
</comment>
<evidence type="ECO:0000313" key="6">
    <source>
        <dbReference type="EMBL" id="NJC73750.1"/>
    </source>
</evidence>
<dbReference type="Proteomes" id="UP000722989">
    <property type="component" value="Unassembled WGS sequence"/>
</dbReference>
<evidence type="ECO:0000256" key="2">
    <source>
        <dbReference type="ARBA" id="ARBA00023002"/>
    </source>
</evidence>
<keyword evidence="2" id="KW-0560">Oxidoreductase</keyword>
<dbReference type="InterPro" id="IPR006114">
    <property type="entry name" value="6PGDH_C"/>
</dbReference>
<organism evidence="6 7">
    <name type="scientific">Planosporangium thailandense</name>
    <dbReference type="NCBI Taxonomy" id="765197"/>
    <lineage>
        <taxon>Bacteria</taxon>
        <taxon>Bacillati</taxon>
        <taxon>Actinomycetota</taxon>
        <taxon>Actinomycetes</taxon>
        <taxon>Micromonosporales</taxon>
        <taxon>Micromonosporaceae</taxon>
        <taxon>Planosporangium</taxon>
    </lineage>
</organism>
<dbReference type="PANTHER" id="PTHR11811">
    <property type="entry name" value="6-PHOSPHOGLUCONATE DEHYDROGENASE"/>
    <property type="match status" value="1"/>
</dbReference>
<dbReference type="NCBIfam" id="TIGR00872">
    <property type="entry name" value="gnd_rel"/>
    <property type="match status" value="1"/>
</dbReference>
<name>A0ABX0Y891_9ACTN</name>
<dbReference type="InterPro" id="IPR006115">
    <property type="entry name" value="6PGDH_NADP-bd"/>
</dbReference>
<dbReference type="Pfam" id="PF00393">
    <property type="entry name" value="6PGD"/>
    <property type="match status" value="1"/>
</dbReference>
<dbReference type="InterPro" id="IPR006183">
    <property type="entry name" value="Pgluconate_DH"/>
</dbReference>
<dbReference type="Pfam" id="PF03446">
    <property type="entry name" value="NAD_binding_2"/>
    <property type="match status" value="1"/>
</dbReference>
<evidence type="ECO:0000256" key="1">
    <source>
        <dbReference type="ARBA" id="ARBA00008419"/>
    </source>
</evidence>
<dbReference type="InterPro" id="IPR036291">
    <property type="entry name" value="NAD(P)-bd_dom_sf"/>
</dbReference>
<gene>
    <name evidence="6" type="primary">gnd</name>
    <name evidence="6" type="ORF">HC031_29140</name>
</gene>
<feature type="domain" description="6-phosphogluconate dehydrogenase C-terminal" evidence="5">
    <location>
        <begin position="190"/>
        <end position="339"/>
    </location>
</feature>
<evidence type="ECO:0000313" key="7">
    <source>
        <dbReference type="Proteomes" id="UP000722989"/>
    </source>
</evidence>
<dbReference type="InterPro" id="IPR008927">
    <property type="entry name" value="6-PGluconate_DH-like_C_sf"/>
</dbReference>
<dbReference type="Gene3D" id="1.10.1040.10">
    <property type="entry name" value="N-(1-d-carboxylethyl)-l-norvaline Dehydrogenase, domain 2"/>
    <property type="match status" value="1"/>
</dbReference>
<sequence>MTTEKPMQLGMVGLGRMGANLVRRLMRDGHRCVGYDRSETTVRQLADEGMVGATSLADLVAKLDAPRVVWLMVPAAAVQPTLEELVPLLDADDVVIDGGNSYYRDDIARARQLAAHRIHYLDCGTSGGTWGLERGYCLMIGGEDEPVRRLDPIFKSIAPGPSGAEPTPSRTRSDGTAAEGYLHCGPSGAGHFVKMVHNGVEYGMMGAIAEGLSIIRHANAGKTTRTIDAETAPLRDPQAYRYDIDVAEVAEVWRRGSVVASWLVDLTADALARSPDLADFAGRVSDSGEGRWTVQAAIDESVPAPVITTALIERFESRGLGESTDKVLSAMRSEFGGHAEKKG</sequence>
<dbReference type="NCBIfam" id="NF007161">
    <property type="entry name" value="PRK09599.1"/>
    <property type="match status" value="1"/>
</dbReference>